<evidence type="ECO:0000313" key="6">
    <source>
        <dbReference type="Proteomes" id="UP000001369"/>
    </source>
</evidence>
<dbReference type="InterPro" id="IPR001845">
    <property type="entry name" value="HTH_ArsR_DNA-bd_dom"/>
</dbReference>
<dbReference type="PRINTS" id="PR00778">
    <property type="entry name" value="HTHARSR"/>
</dbReference>
<dbReference type="KEGG" id="saf:SULAZ_0801"/>
<accession>C1DUJ4</accession>
<dbReference type="OrthoDB" id="9798835at2"/>
<evidence type="ECO:0000256" key="1">
    <source>
        <dbReference type="ARBA" id="ARBA00023015"/>
    </source>
</evidence>
<sequence length="105" mass="12374">MTEKELQLLFHALSDPIRLKMVKMVLKHGDLCVCNFLDHFNLSQPRISFHLRILREAKIFNSRKEGRWVHYSLNKDNEALNKILPLIDKVVKDDFNKILCEVKDG</sequence>
<keyword evidence="1" id="KW-0805">Transcription regulation</keyword>
<dbReference type="InterPro" id="IPR011991">
    <property type="entry name" value="ArsR-like_HTH"/>
</dbReference>
<dbReference type="NCBIfam" id="NF033788">
    <property type="entry name" value="HTH_metalloreg"/>
    <property type="match status" value="1"/>
</dbReference>
<dbReference type="eggNOG" id="COG0640">
    <property type="taxonomic scope" value="Bacteria"/>
</dbReference>
<organism evidence="5 6">
    <name type="scientific">Sulfurihydrogenibium azorense (strain DSM 15241 / OCM 825 / Az-Fu1)</name>
    <dbReference type="NCBI Taxonomy" id="204536"/>
    <lineage>
        <taxon>Bacteria</taxon>
        <taxon>Pseudomonadati</taxon>
        <taxon>Aquificota</taxon>
        <taxon>Aquificia</taxon>
        <taxon>Aquificales</taxon>
        <taxon>Hydrogenothermaceae</taxon>
        <taxon>Sulfurihydrogenibium</taxon>
    </lineage>
</organism>
<proteinExistence type="predicted"/>
<dbReference type="Pfam" id="PF01022">
    <property type="entry name" value="HTH_5"/>
    <property type="match status" value="1"/>
</dbReference>
<evidence type="ECO:0000259" key="4">
    <source>
        <dbReference type="PROSITE" id="PS50987"/>
    </source>
</evidence>
<evidence type="ECO:0000313" key="5">
    <source>
        <dbReference type="EMBL" id="ACN98833.1"/>
    </source>
</evidence>
<keyword evidence="2" id="KW-0238">DNA-binding</keyword>
<gene>
    <name evidence="5" type="ordered locus">SULAZ_0801</name>
</gene>
<name>C1DUJ4_SULAA</name>
<protein>
    <submittedName>
        <fullName evidence="5">Transcriptional regulator</fullName>
    </submittedName>
</protein>
<dbReference type="InterPro" id="IPR051081">
    <property type="entry name" value="HTH_MetalResp_TranReg"/>
</dbReference>
<dbReference type="PANTHER" id="PTHR33154:SF18">
    <property type="entry name" value="ARSENICAL RESISTANCE OPERON REPRESSOR"/>
    <property type="match status" value="1"/>
</dbReference>
<dbReference type="EMBL" id="CP001229">
    <property type="protein sequence ID" value="ACN98833.1"/>
    <property type="molecule type" value="Genomic_DNA"/>
</dbReference>
<dbReference type="InterPro" id="IPR036390">
    <property type="entry name" value="WH_DNA-bd_sf"/>
</dbReference>
<dbReference type="PROSITE" id="PS50987">
    <property type="entry name" value="HTH_ARSR_2"/>
    <property type="match status" value="1"/>
</dbReference>
<evidence type="ECO:0000256" key="3">
    <source>
        <dbReference type="ARBA" id="ARBA00023163"/>
    </source>
</evidence>
<dbReference type="RefSeq" id="WP_012674154.1">
    <property type="nucleotide sequence ID" value="NC_012438.1"/>
</dbReference>
<dbReference type="InterPro" id="IPR036388">
    <property type="entry name" value="WH-like_DNA-bd_sf"/>
</dbReference>
<dbReference type="STRING" id="204536.SULAZ_0801"/>
<feature type="domain" description="HTH arsR-type" evidence="4">
    <location>
        <begin position="1"/>
        <end position="98"/>
    </location>
</feature>
<dbReference type="Proteomes" id="UP000001369">
    <property type="component" value="Chromosome"/>
</dbReference>
<dbReference type="SUPFAM" id="SSF46785">
    <property type="entry name" value="Winged helix' DNA-binding domain"/>
    <property type="match status" value="1"/>
</dbReference>
<dbReference type="GO" id="GO:0003677">
    <property type="term" value="F:DNA binding"/>
    <property type="evidence" value="ECO:0007669"/>
    <property type="project" value="UniProtKB-KW"/>
</dbReference>
<keyword evidence="6" id="KW-1185">Reference proteome</keyword>
<evidence type="ECO:0000256" key="2">
    <source>
        <dbReference type="ARBA" id="ARBA00023125"/>
    </source>
</evidence>
<reference evidence="5 6" key="1">
    <citation type="journal article" date="2009" name="J. Bacteriol.">
        <title>Complete and draft genome sequences of six members of the Aquificales.</title>
        <authorList>
            <person name="Reysenbach A.L."/>
            <person name="Hamamura N."/>
            <person name="Podar M."/>
            <person name="Griffiths E."/>
            <person name="Ferreira S."/>
            <person name="Hochstein R."/>
            <person name="Heidelberg J."/>
            <person name="Johnson J."/>
            <person name="Mead D."/>
            <person name="Pohorille A."/>
            <person name="Sarmiento M."/>
            <person name="Schweighofer K."/>
            <person name="Seshadri R."/>
            <person name="Voytek M.A."/>
        </authorList>
    </citation>
    <scope>NUCLEOTIDE SEQUENCE [LARGE SCALE GENOMIC DNA]</scope>
    <source>
        <strain evidence="6">Az-Fu1 / DSM 15241 / OCM 825</strain>
    </source>
</reference>
<dbReference type="AlphaFoldDB" id="C1DUJ4"/>
<keyword evidence="3" id="KW-0804">Transcription</keyword>
<dbReference type="PANTHER" id="PTHR33154">
    <property type="entry name" value="TRANSCRIPTIONAL REGULATOR, ARSR FAMILY"/>
    <property type="match status" value="1"/>
</dbReference>
<dbReference type="HOGENOM" id="CLU_097806_3_5_0"/>
<dbReference type="GO" id="GO:0003700">
    <property type="term" value="F:DNA-binding transcription factor activity"/>
    <property type="evidence" value="ECO:0007669"/>
    <property type="project" value="InterPro"/>
</dbReference>
<dbReference type="Gene3D" id="1.10.10.10">
    <property type="entry name" value="Winged helix-like DNA-binding domain superfamily/Winged helix DNA-binding domain"/>
    <property type="match status" value="1"/>
</dbReference>
<dbReference type="CDD" id="cd00090">
    <property type="entry name" value="HTH_ARSR"/>
    <property type="match status" value="1"/>
</dbReference>
<dbReference type="SMART" id="SM00418">
    <property type="entry name" value="HTH_ARSR"/>
    <property type="match status" value="1"/>
</dbReference>